<dbReference type="Proteomes" id="UP001629288">
    <property type="component" value="Unassembled WGS sequence"/>
</dbReference>
<protein>
    <submittedName>
        <fullName evidence="1">Uncharacterized protein</fullName>
    </submittedName>
</protein>
<dbReference type="RefSeq" id="WP_408131844.1">
    <property type="nucleotide sequence ID" value="NZ_JAQQDD010000031.1"/>
</dbReference>
<evidence type="ECO:0000313" key="2">
    <source>
        <dbReference type="Proteomes" id="UP001629288"/>
    </source>
</evidence>
<keyword evidence="2" id="KW-1185">Reference proteome</keyword>
<comment type="caution">
    <text evidence="1">The sequence shown here is derived from an EMBL/GenBank/DDBJ whole genome shotgun (WGS) entry which is preliminary data.</text>
</comment>
<gene>
    <name evidence="1" type="ORF">PQR00_33870</name>
</gene>
<reference evidence="1 2" key="1">
    <citation type="journal article" date="2024" name="Chem. Sci.">
        <title>Discovery of megapolipeptins by genome mining of a Burkholderiales bacteria collection.</title>
        <authorList>
            <person name="Paulo B.S."/>
            <person name="Recchia M.J.J."/>
            <person name="Lee S."/>
            <person name="Fergusson C.H."/>
            <person name="Romanowski S.B."/>
            <person name="Hernandez A."/>
            <person name="Krull N."/>
            <person name="Liu D.Y."/>
            <person name="Cavanagh H."/>
            <person name="Bos A."/>
            <person name="Gray C.A."/>
            <person name="Murphy B.T."/>
            <person name="Linington R.G."/>
            <person name="Eustaquio A.S."/>
        </authorList>
    </citation>
    <scope>NUCLEOTIDE SEQUENCE [LARGE SCALE GENOMIC DNA]</scope>
    <source>
        <strain evidence="1 2">RL17-379-BIB-C</strain>
    </source>
</reference>
<dbReference type="EMBL" id="JAQQDH010000027">
    <property type="protein sequence ID" value="MFM0448572.1"/>
    <property type="molecule type" value="Genomic_DNA"/>
</dbReference>
<evidence type="ECO:0000313" key="1">
    <source>
        <dbReference type="EMBL" id="MFM0448572.1"/>
    </source>
</evidence>
<sequence length="77" mass="8728">MPSLLDERSHLRAADDHLRTAVYLISAQEDRVARYRAAGLDTQLPEELLSTMHAILRSFIAHRHAICDAIELERCSS</sequence>
<organism evidence="1 2">
    <name type="scientific">Paraburkholderia strydomiana</name>
    <dbReference type="NCBI Taxonomy" id="1245417"/>
    <lineage>
        <taxon>Bacteria</taxon>
        <taxon>Pseudomonadati</taxon>
        <taxon>Pseudomonadota</taxon>
        <taxon>Betaproteobacteria</taxon>
        <taxon>Burkholderiales</taxon>
        <taxon>Burkholderiaceae</taxon>
        <taxon>Paraburkholderia</taxon>
    </lineage>
</organism>
<proteinExistence type="predicted"/>
<accession>A0ABW9CCN0</accession>
<name>A0ABW9CCN0_9BURK</name>